<feature type="domain" description="ABC3 transporter permease C-terminal" evidence="8">
    <location>
        <begin position="270"/>
        <end position="381"/>
    </location>
</feature>
<dbReference type="InterPro" id="IPR003838">
    <property type="entry name" value="ABC3_permease_C"/>
</dbReference>
<feature type="transmembrane region" description="Helical" evidence="7">
    <location>
        <begin position="313"/>
        <end position="340"/>
    </location>
</feature>
<comment type="subcellular location">
    <subcellularLocation>
        <location evidence="1">Cell membrane</location>
        <topology evidence="1">Multi-pass membrane protein</topology>
    </subcellularLocation>
</comment>
<dbReference type="EMBL" id="JAHLZN010000014">
    <property type="protein sequence ID" value="MBU6113977.1"/>
    <property type="molecule type" value="Genomic_DNA"/>
</dbReference>
<dbReference type="InterPro" id="IPR050250">
    <property type="entry name" value="Macrolide_Exporter_MacB"/>
</dbReference>
<comment type="caution">
    <text evidence="9">The sequence shown here is derived from an EMBL/GenBank/DDBJ whole genome shotgun (WGS) entry which is preliminary data.</text>
</comment>
<evidence type="ECO:0000256" key="3">
    <source>
        <dbReference type="ARBA" id="ARBA00022692"/>
    </source>
</evidence>
<evidence type="ECO:0000256" key="2">
    <source>
        <dbReference type="ARBA" id="ARBA00022475"/>
    </source>
</evidence>
<protein>
    <submittedName>
        <fullName evidence="9">FtsX-like permease family protein</fullName>
    </submittedName>
</protein>
<sequence length="387" mass="42966">MKIINVFKDVFKLLLRNKRQSILTAIALAIASFVVLIVQASSEFTNESLSDNLQLEKEQTTLNYVGENVIEPTGFTEEDKNSIEKLIKTKAQLVSSSYGTKVNVFLGTSKQILSYRTLEDLKKNEVNMPKVLKGKKLGGQKDKSNEIAISDKALIDLTRQNNIEKFINSNIKIKNKNYKISTIYKASTINELLPSLIVTEQTKKDIMQNKIYYDEMIIFTQNQTDINKALGFLDKNGTYKGTGSYTYTDNKGIYEETKTQTETILNFIALLSSISIFVAGFGVMNAMLSSISERSKEIAIRRALGAKKSDIQLSYIIEGTLLSSIGGIAGIVLTLIFIFLMNMIGLVASLTILQIIITFLATVIFGILFSIIPAMVAANKNVVEGLK</sequence>
<name>A0ABS6GZA3_MAMLE</name>
<dbReference type="RefSeq" id="WP_216683641.1">
    <property type="nucleotide sequence ID" value="NZ_CP180174.1"/>
</dbReference>
<evidence type="ECO:0000259" key="8">
    <source>
        <dbReference type="Pfam" id="PF02687"/>
    </source>
</evidence>
<reference evidence="9 10" key="1">
    <citation type="submission" date="2021-06" db="EMBL/GenBank/DDBJ databases">
        <title>Staphylococcus lentus K169 genome sequencing.</title>
        <authorList>
            <person name="Sundareshan S."/>
            <person name="Akhila D.S."/>
            <person name="Prachi D."/>
            <person name="Sivakumar R."/>
            <person name="Rajendhran J."/>
            <person name="Isloor S."/>
            <person name="Hegde N.R."/>
        </authorList>
    </citation>
    <scope>NUCLEOTIDE SEQUENCE [LARGE SCALE GENOMIC DNA]</scope>
    <source>
        <strain evidence="9 10">K169</strain>
    </source>
</reference>
<keyword evidence="10" id="KW-1185">Reference proteome</keyword>
<feature type="transmembrane region" description="Helical" evidence="7">
    <location>
        <begin position="267"/>
        <end position="292"/>
    </location>
</feature>
<accession>A0ABS6GZA3</accession>
<proteinExistence type="inferred from homology"/>
<feature type="transmembrane region" description="Helical" evidence="7">
    <location>
        <begin position="21"/>
        <end position="40"/>
    </location>
</feature>
<dbReference type="PANTHER" id="PTHR30572:SF4">
    <property type="entry name" value="ABC TRANSPORTER PERMEASE YTRF"/>
    <property type="match status" value="1"/>
</dbReference>
<keyword evidence="5 7" id="KW-0472">Membrane</keyword>
<evidence type="ECO:0000256" key="4">
    <source>
        <dbReference type="ARBA" id="ARBA00022989"/>
    </source>
</evidence>
<organism evidence="9 10">
    <name type="scientific">Mammaliicoccus lentus</name>
    <name type="common">Staphylococcus lentus</name>
    <dbReference type="NCBI Taxonomy" id="42858"/>
    <lineage>
        <taxon>Bacteria</taxon>
        <taxon>Bacillati</taxon>
        <taxon>Bacillota</taxon>
        <taxon>Bacilli</taxon>
        <taxon>Bacillales</taxon>
        <taxon>Staphylococcaceae</taxon>
        <taxon>Mammaliicoccus</taxon>
    </lineage>
</organism>
<dbReference type="Proteomes" id="UP000770161">
    <property type="component" value="Unassembled WGS sequence"/>
</dbReference>
<evidence type="ECO:0000256" key="5">
    <source>
        <dbReference type="ARBA" id="ARBA00023136"/>
    </source>
</evidence>
<keyword evidence="2" id="KW-1003">Cell membrane</keyword>
<evidence type="ECO:0000313" key="9">
    <source>
        <dbReference type="EMBL" id="MBU6113977.1"/>
    </source>
</evidence>
<feature type="transmembrane region" description="Helical" evidence="7">
    <location>
        <begin position="352"/>
        <end position="378"/>
    </location>
</feature>
<dbReference type="Pfam" id="PF02687">
    <property type="entry name" value="FtsX"/>
    <property type="match status" value="1"/>
</dbReference>
<evidence type="ECO:0000313" key="10">
    <source>
        <dbReference type="Proteomes" id="UP000770161"/>
    </source>
</evidence>
<gene>
    <name evidence="9" type="ORF">KQ656_08400</name>
</gene>
<comment type="similarity">
    <text evidence="6">Belongs to the ABC-4 integral membrane protein family.</text>
</comment>
<dbReference type="PANTHER" id="PTHR30572">
    <property type="entry name" value="MEMBRANE COMPONENT OF TRANSPORTER-RELATED"/>
    <property type="match status" value="1"/>
</dbReference>
<keyword evidence="4 7" id="KW-1133">Transmembrane helix</keyword>
<keyword evidence="3 7" id="KW-0812">Transmembrane</keyword>
<evidence type="ECO:0000256" key="6">
    <source>
        <dbReference type="ARBA" id="ARBA00038076"/>
    </source>
</evidence>
<evidence type="ECO:0000256" key="1">
    <source>
        <dbReference type="ARBA" id="ARBA00004651"/>
    </source>
</evidence>
<evidence type="ECO:0000256" key="7">
    <source>
        <dbReference type="SAM" id="Phobius"/>
    </source>
</evidence>